<dbReference type="Pfam" id="PF02465">
    <property type="entry name" value="FliD_N"/>
    <property type="match status" value="1"/>
</dbReference>
<evidence type="ECO:0000256" key="3">
    <source>
        <dbReference type="ARBA" id="ARBA00023054"/>
    </source>
</evidence>
<dbReference type="InterPro" id="IPR010809">
    <property type="entry name" value="FliD_C"/>
</dbReference>
<keyword evidence="9" id="KW-1185">Reference proteome</keyword>
<comment type="function">
    <text evidence="5">Required for morphogenesis and for the elongation of the flagellar filament by facilitating polymerization of the flagellin monomers at the tip of growing filament. Forms a capping structure, which prevents flagellin subunits (transported through the central channel of the flagellum) from leaking out without polymerization at the distal end.</text>
</comment>
<dbReference type="GO" id="GO:0007155">
    <property type="term" value="P:cell adhesion"/>
    <property type="evidence" value="ECO:0007669"/>
    <property type="project" value="InterPro"/>
</dbReference>
<evidence type="ECO:0000313" key="9">
    <source>
        <dbReference type="Proteomes" id="UP000429958"/>
    </source>
</evidence>
<evidence type="ECO:0000259" key="7">
    <source>
        <dbReference type="Pfam" id="PF07195"/>
    </source>
</evidence>
<comment type="subcellular location">
    <subcellularLocation>
        <location evidence="5">Secreted</location>
    </subcellularLocation>
    <subcellularLocation>
        <location evidence="5">Bacterial flagellum</location>
    </subcellularLocation>
</comment>
<accession>A0A7X2TCZ2</accession>
<dbReference type="AlphaFoldDB" id="A0A7X2TCZ2"/>
<dbReference type="PANTHER" id="PTHR30288">
    <property type="entry name" value="FLAGELLAR CAP/ASSEMBLY PROTEIN FLID"/>
    <property type="match status" value="1"/>
</dbReference>
<reference evidence="8 9" key="1">
    <citation type="submission" date="2019-08" db="EMBL/GenBank/DDBJ databases">
        <title>In-depth cultivation of the pig gut microbiome towards novel bacterial diversity and tailored functional studies.</title>
        <authorList>
            <person name="Wylensek D."/>
            <person name="Hitch T.C.A."/>
            <person name="Clavel T."/>
        </authorList>
    </citation>
    <scope>NUCLEOTIDE SEQUENCE [LARGE SCALE GENOMIC DNA]</scope>
    <source>
        <strain evidence="8 9">WCA-389-WT-23D1</strain>
    </source>
</reference>
<feature type="domain" description="Flagellar hook-associated protein 2 N-terminal" evidence="6">
    <location>
        <begin position="23"/>
        <end position="128"/>
    </location>
</feature>
<dbReference type="Pfam" id="PF07195">
    <property type="entry name" value="FliD_C"/>
    <property type="match status" value="1"/>
</dbReference>
<feature type="coiled-coil region" evidence="5">
    <location>
        <begin position="776"/>
        <end position="803"/>
    </location>
</feature>
<dbReference type="GO" id="GO:0009421">
    <property type="term" value="C:bacterial-type flagellum filament cap"/>
    <property type="evidence" value="ECO:0007669"/>
    <property type="project" value="InterPro"/>
</dbReference>
<protein>
    <recommendedName>
        <fullName evidence="5">Flagellar hook-associated protein 2</fullName>
        <shortName evidence="5">HAP2</shortName>
    </recommendedName>
    <alternativeName>
        <fullName evidence="5">Flagellar cap protein</fullName>
    </alternativeName>
</protein>
<keyword evidence="8" id="KW-0966">Cell projection</keyword>
<dbReference type="EMBL" id="VUMD01000010">
    <property type="protein sequence ID" value="MSS37357.1"/>
    <property type="molecule type" value="Genomic_DNA"/>
</dbReference>
<evidence type="ECO:0000256" key="4">
    <source>
        <dbReference type="ARBA" id="ARBA00023143"/>
    </source>
</evidence>
<comment type="subunit">
    <text evidence="2 5">Homopentamer.</text>
</comment>
<dbReference type="RefSeq" id="WP_154472785.1">
    <property type="nucleotide sequence ID" value="NZ_VUMD01000010.1"/>
</dbReference>
<organism evidence="8 9">
    <name type="scientific">Clostridium porci</name>
    <dbReference type="NCBI Taxonomy" id="2605778"/>
    <lineage>
        <taxon>Bacteria</taxon>
        <taxon>Bacillati</taxon>
        <taxon>Bacillota</taxon>
        <taxon>Clostridia</taxon>
        <taxon>Eubacteriales</taxon>
        <taxon>Clostridiaceae</taxon>
        <taxon>Clostridium</taxon>
    </lineage>
</organism>
<dbReference type="InterPro" id="IPR003481">
    <property type="entry name" value="FliD_N"/>
</dbReference>
<comment type="similarity">
    <text evidence="1 5">Belongs to the FliD family.</text>
</comment>
<dbReference type="Proteomes" id="UP000429958">
    <property type="component" value="Unassembled WGS sequence"/>
</dbReference>
<comment type="caution">
    <text evidence="8">The sequence shown here is derived from an EMBL/GenBank/DDBJ whole genome shotgun (WGS) entry which is preliminary data.</text>
</comment>
<dbReference type="InterPro" id="IPR040026">
    <property type="entry name" value="FliD"/>
</dbReference>
<keyword evidence="8" id="KW-0969">Cilium</keyword>
<evidence type="ECO:0000256" key="2">
    <source>
        <dbReference type="ARBA" id="ARBA00011255"/>
    </source>
</evidence>
<feature type="domain" description="Flagellar hook-associated protein 2 C-terminal" evidence="7">
    <location>
        <begin position="530"/>
        <end position="819"/>
    </location>
</feature>
<evidence type="ECO:0000256" key="5">
    <source>
        <dbReference type="RuleBase" id="RU362066"/>
    </source>
</evidence>
<name>A0A7X2TCZ2_9CLOT</name>
<evidence type="ECO:0000259" key="6">
    <source>
        <dbReference type="Pfam" id="PF02465"/>
    </source>
</evidence>
<evidence type="ECO:0000256" key="1">
    <source>
        <dbReference type="ARBA" id="ARBA00009764"/>
    </source>
</evidence>
<keyword evidence="5" id="KW-0964">Secreted</keyword>
<dbReference type="PANTHER" id="PTHR30288:SF0">
    <property type="entry name" value="FLAGELLAR HOOK-ASSOCIATED PROTEIN 2"/>
    <property type="match status" value="1"/>
</dbReference>
<keyword evidence="8" id="KW-0282">Flagellum</keyword>
<keyword evidence="3 5" id="KW-0175">Coiled coil</keyword>
<proteinExistence type="inferred from homology"/>
<dbReference type="GO" id="GO:0005576">
    <property type="term" value="C:extracellular region"/>
    <property type="evidence" value="ECO:0007669"/>
    <property type="project" value="UniProtKB-SubCell"/>
</dbReference>
<evidence type="ECO:0000313" key="8">
    <source>
        <dbReference type="EMBL" id="MSS37357.1"/>
    </source>
</evidence>
<sequence>MASVSGTSSLGNTALRGFGGMTSGIDRDSIIEQMTLGTSTKIRNQKKAMTNLEWKQEAYQSISGKILDLYDNYFSYASSNSLKNGSVFARNQITVQGKDEYTKLIKASGTSKLTDQLSILGVKQLATSSVRKSSSYTGGSLETKLTDLSQDFQYSKLEGTQLRFGQWNDKEKAFKNSVIFTLPSTYKDDAGKVQTIDYTAAPSDLADQLNKAIEQSNQTLGDTKLSEAIKFRYDENSDKMLIEDAGNGKFASSGYSIQNNSSALSAFGFDSQDGNKAQYDDGISLEEYKKSVEINSTGFTNTYIGKQNAIDYMKDKAVTFTFNGSSKEITLITSDEAAALNSISDKAQKMEAFKANIQSRLDKAFGTGKVEAKIDSTGALSFSATKGSDTVSITSDDKSILKNWGIVSGASNKLNVSGTLEDNASVLGLQKTDTDAFPADGKLNLVINGVSIEGLTNRSSISDIVDKINSTAEAGVKATYVDATGEFALVSSETGKGRQISLDSELAQKLFGQKGTDGKYDKMAGFTDGQDAIIGVSYGNGMNVTLERSSNTFDLEGLSVTVSGVFNADKYDAAKNTWDNSDISGSVTFSAKANVDSAVETVKKFFEDYNALVTEINTQVTTRSDSSYGPLTDEQKKEMSEESIKNWEKKAKEGILYGDTTLRDLGADVEGVFLKFLNSGADFEKLKEIGITYSDDMRDGGTLVFDESAFRAAMEKDPEKVGQIFTGGGDIKKGLSQIVEDTLTPYATKYASRNGNSYGRLIEEAGSGKIPLSAMNNLIYNQLKDMQSTIEKLRTQLKTEQDRYISQFTTMETLISQMNTQSGWLSQLRG</sequence>
<keyword evidence="4 5" id="KW-0975">Bacterial flagellum</keyword>
<dbReference type="GO" id="GO:0071973">
    <property type="term" value="P:bacterial-type flagellum-dependent cell motility"/>
    <property type="evidence" value="ECO:0007669"/>
    <property type="project" value="TreeGrafter"/>
</dbReference>
<dbReference type="GO" id="GO:0009424">
    <property type="term" value="C:bacterial-type flagellum hook"/>
    <property type="evidence" value="ECO:0007669"/>
    <property type="project" value="UniProtKB-UniRule"/>
</dbReference>
<gene>
    <name evidence="8" type="primary">fliD</name>
    <name evidence="8" type="ORF">FYJ39_12415</name>
</gene>